<dbReference type="Proteomes" id="UP000267516">
    <property type="component" value="Segment"/>
</dbReference>
<name>A0A2D3I6T0_9VIRU</name>
<evidence type="ECO:0000313" key="1">
    <source>
        <dbReference type="EMBL" id="ATU84064.1"/>
    </source>
</evidence>
<sequence length="67" mass="7729">MKNVISKNRPCLYVRASIDVTRKGYKSGLRRHLSIQLSRSFPTVNINFYHKDILQCWAVSVQALLPP</sequence>
<organism evidence="1">
    <name type="scientific">White spot syndrome virus</name>
    <dbReference type="NCBI Taxonomy" id="342409"/>
    <lineage>
        <taxon>Viruses</taxon>
        <taxon>Viruses incertae sedis</taxon>
        <taxon>Naldaviricetes</taxon>
        <taxon>Nimaviridae</taxon>
        <taxon>Whispovirus</taxon>
    </lineage>
</organism>
<accession>A0A2D3I6T0</accession>
<protein>
    <submittedName>
        <fullName evidence="1">ORF1317</fullName>
    </submittedName>
</protein>
<reference evidence="1" key="1">
    <citation type="journal article" date="2018" name="Aquaculture">
        <title>Complete genome sequence of a white spot syndrome virus associated with a disease incursion in Australia.</title>
        <authorList>
            <person name="Oakey J."/>
            <person name="Smith C.S."/>
        </authorList>
    </citation>
    <scope>NUCLEOTIDE SEQUENCE [LARGE SCALE GENOMIC DNA]</scope>
    <source>
        <strain evidence="1">WSSV-AU</strain>
    </source>
</reference>
<proteinExistence type="predicted"/>
<dbReference type="EMBL" id="MF768985">
    <property type="protein sequence ID" value="ATU84064.1"/>
    <property type="molecule type" value="Genomic_DNA"/>
</dbReference>